<dbReference type="Pfam" id="PF00246">
    <property type="entry name" value="Peptidase_M14"/>
    <property type="match status" value="1"/>
</dbReference>
<evidence type="ECO:0000256" key="6">
    <source>
        <dbReference type="SAM" id="SignalP"/>
    </source>
</evidence>
<dbReference type="Proteomes" id="UP001146120">
    <property type="component" value="Unassembled WGS sequence"/>
</dbReference>
<reference evidence="8" key="1">
    <citation type="submission" date="2022-11" db="EMBL/GenBank/DDBJ databases">
        <authorList>
            <person name="Morgan W.R."/>
            <person name="Tartar A."/>
        </authorList>
    </citation>
    <scope>NUCLEOTIDE SEQUENCE</scope>
    <source>
        <strain evidence="8">ARSEF 373</strain>
    </source>
</reference>
<evidence type="ECO:0000256" key="1">
    <source>
        <dbReference type="ARBA" id="ARBA00001947"/>
    </source>
</evidence>
<evidence type="ECO:0000256" key="2">
    <source>
        <dbReference type="ARBA" id="ARBA00005988"/>
    </source>
</evidence>
<keyword evidence="3" id="KW-0479">Metal-binding</keyword>
<dbReference type="InterPro" id="IPR000834">
    <property type="entry name" value="Peptidase_M14"/>
</dbReference>
<reference evidence="8" key="2">
    <citation type="journal article" date="2023" name="Microbiol Resour">
        <title>Decontamination and Annotation of the Draft Genome Sequence of the Oomycete Lagenidium giganteum ARSEF 373.</title>
        <authorList>
            <person name="Morgan W.R."/>
            <person name="Tartar A."/>
        </authorList>
    </citation>
    <scope>NUCLEOTIDE SEQUENCE</scope>
    <source>
        <strain evidence="8">ARSEF 373</strain>
    </source>
</reference>
<dbReference type="CDD" id="cd00596">
    <property type="entry name" value="Peptidase_M14_like"/>
    <property type="match status" value="1"/>
</dbReference>
<keyword evidence="6" id="KW-0732">Signal</keyword>
<gene>
    <name evidence="8" type="ORF">N0F65_008139</name>
</gene>
<keyword evidence="4" id="KW-0862">Zinc</keyword>
<evidence type="ECO:0000313" key="9">
    <source>
        <dbReference type="Proteomes" id="UP001146120"/>
    </source>
</evidence>
<name>A0AAV2YJ47_9STRA</name>
<dbReference type="InterPro" id="IPR057246">
    <property type="entry name" value="CARBOXYPEPT_ZN_1"/>
</dbReference>
<evidence type="ECO:0000256" key="5">
    <source>
        <dbReference type="PROSITE-ProRule" id="PRU01379"/>
    </source>
</evidence>
<evidence type="ECO:0000256" key="4">
    <source>
        <dbReference type="ARBA" id="ARBA00022833"/>
    </source>
</evidence>
<feature type="domain" description="Peptidase M14" evidence="7">
    <location>
        <begin position="37"/>
        <end position="319"/>
    </location>
</feature>
<dbReference type="AlphaFoldDB" id="A0AAV2YJ47"/>
<evidence type="ECO:0000259" key="7">
    <source>
        <dbReference type="PROSITE" id="PS52035"/>
    </source>
</evidence>
<feature type="chain" id="PRO_5043382682" description="Peptidase M14 domain-containing protein" evidence="6">
    <location>
        <begin position="26"/>
        <end position="541"/>
    </location>
</feature>
<accession>A0AAV2YJ47</accession>
<organism evidence="8 9">
    <name type="scientific">Lagenidium giganteum</name>
    <dbReference type="NCBI Taxonomy" id="4803"/>
    <lineage>
        <taxon>Eukaryota</taxon>
        <taxon>Sar</taxon>
        <taxon>Stramenopiles</taxon>
        <taxon>Oomycota</taxon>
        <taxon>Peronosporomycetes</taxon>
        <taxon>Pythiales</taxon>
        <taxon>Pythiaceae</taxon>
    </lineage>
</organism>
<keyword evidence="9" id="KW-1185">Reference proteome</keyword>
<dbReference type="EMBL" id="DAKRPA010000285">
    <property type="protein sequence ID" value="DAZ93873.1"/>
    <property type="molecule type" value="Genomic_DNA"/>
</dbReference>
<comment type="similarity">
    <text evidence="2 5">Belongs to the peptidase M14 family.</text>
</comment>
<comment type="caution">
    <text evidence="5">Lacks conserved residue(s) required for the propagation of feature annotation.</text>
</comment>
<feature type="signal peptide" evidence="6">
    <location>
        <begin position="1"/>
        <end position="25"/>
    </location>
</feature>
<sequence>MLRQLGRALCCTLLLTAYAPAPSHGDVGDARAIQQYKYRSYGEIVDYITALEKKYLQYTELFTAQERYGLPVRRELMCRRSGKKEPCLHHVLKITDKASLPDPERPEVFFSGALHGNERVGPQSVVALAEFLLDHASREDGNPWIKHLVKTRTVVIMPTTNAYGYDRNVREERGIDPNRDFDYLKRGKCFETMVARAVNEVWRDHLFQLAITFHGGIRSVSYEWGTTNHQIDRKKSEKSPDHRAQWYMGLGLSRFGGRFEEDDEYYDSGPMNDVVYAVNGGMEDWGYAASWENEFTKPKPIGICTPKTYDGYPAAKSKYNNATNRAFNILVETSFDKRPKEASLGNSSALSDSALAHFGSESIGHVPRNVRMALMFIDLVQPYIAWKHHPRKSSAGSSLKFKWEVLGSIAVDSTQLLVSKHPDMSDAVATTAQSGVTRWYHPDFETSRAHDNNGLFHELLTFDDSGTYYIQAVATVDQDWTKQGTGADAPVPNVPPQTHIVNARTNDDWDFSSNGRRVKGRTVWKSSVRFALFDGIAFLAG</sequence>
<dbReference type="SMART" id="SM00631">
    <property type="entry name" value="Zn_pept"/>
    <property type="match status" value="1"/>
</dbReference>
<evidence type="ECO:0000313" key="8">
    <source>
        <dbReference type="EMBL" id="DAZ93873.1"/>
    </source>
</evidence>
<dbReference type="GO" id="GO:0008270">
    <property type="term" value="F:zinc ion binding"/>
    <property type="evidence" value="ECO:0007669"/>
    <property type="project" value="InterPro"/>
</dbReference>
<comment type="cofactor">
    <cofactor evidence="1">
        <name>Zn(2+)</name>
        <dbReference type="ChEBI" id="CHEBI:29105"/>
    </cofactor>
</comment>
<protein>
    <recommendedName>
        <fullName evidence="7">Peptidase M14 domain-containing protein</fullName>
    </recommendedName>
</protein>
<proteinExistence type="inferred from homology"/>
<dbReference type="GO" id="GO:0004181">
    <property type="term" value="F:metallocarboxypeptidase activity"/>
    <property type="evidence" value="ECO:0007669"/>
    <property type="project" value="InterPro"/>
</dbReference>
<comment type="caution">
    <text evidence="8">The sequence shown here is derived from an EMBL/GenBank/DDBJ whole genome shotgun (WGS) entry which is preliminary data.</text>
</comment>
<evidence type="ECO:0000256" key="3">
    <source>
        <dbReference type="ARBA" id="ARBA00022723"/>
    </source>
</evidence>
<dbReference type="PANTHER" id="PTHR11705:SF138">
    <property type="entry name" value="PEPTIDASE M14 CARBOXYPEPTIDASE A DOMAIN-CONTAINING PROTEIN"/>
    <property type="match status" value="1"/>
</dbReference>
<dbReference type="GO" id="GO:0005615">
    <property type="term" value="C:extracellular space"/>
    <property type="evidence" value="ECO:0007669"/>
    <property type="project" value="TreeGrafter"/>
</dbReference>
<dbReference type="PANTHER" id="PTHR11705">
    <property type="entry name" value="PROTEASE FAMILY M14 CARBOXYPEPTIDASE A,B"/>
    <property type="match status" value="1"/>
</dbReference>
<dbReference type="GO" id="GO:0006508">
    <property type="term" value="P:proteolysis"/>
    <property type="evidence" value="ECO:0007669"/>
    <property type="project" value="InterPro"/>
</dbReference>
<dbReference type="SUPFAM" id="SSF53187">
    <property type="entry name" value="Zn-dependent exopeptidases"/>
    <property type="match status" value="1"/>
</dbReference>
<dbReference type="PROSITE" id="PS52035">
    <property type="entry name" value="PEPTIDASE_M14"/>
    <property type="match status" value="1"/>
</dbReference>
<dbReference type="Gene3D" id="3.40.630.10">
    <property type="entry name" value="Zn peptidases"/>
    <property type="match status" value="1"/>
</dbReference>
<dbReference type="PROSITE" id="PS00132">
    <property type="entry name" value="CARBOXYPEPT_ZN_1"/>
    <property type="match status" value="1"/>
</dbReference>